<dbReference type="RefSeq" id="WP_246099230.1">
    <property type="nucleotide sequence ID" value="NZ_VJND01000009.1"/>
</dbReference>
<comment type="caution">
    <text evidence="2">The sequence shown here is derived from an EMBL/GenBank/DDBJ whole genome shotgun (WGS) entry which is preliminary data.</text>
</comment>
<evidence type="ECO:0000313" key="2">
    <source>
        <dbReference type="EMBL" id="TSE25081.1"/>
    </source>
</evidence>
<evidence type="ECO:0000313" key="3">
    <source>
        <dbReference type="Proteomes" id="UP000320225"/>
    </source>
</evidence>
<keyword evidence="1" id="KW-0472">Membrane</keyword>
<keyword evidence="3" id="KW-1185">Reference proteome</keyword>
<evidence type="ECO:0000256" key="1">
    <source>
        <dbReference type="SAM" id="Phobius"/>
    </source>
</evidence>
<dbReference type="InterPro" id="IPR049708">
    <property type="entry name" value="PP0621-like"/>
</dbReference>
<name>A0A554WNC5_9BURK</name>
<dbReference type="NCBIfam" id="NF041023">
    <property type="entry name" value="PP0621_fam"/>
    <property type="match status" value="1"/>
</dbReference>
<evidence type="ECO:0008006" key="4">
    <source>
        <dbReference type="Google" id="ProtNLM"/>
    </source>
</evidence>
<sequence length="79" mass="8922">MQPLLKWLLVLAVVVLGWLWWRQQRVPRQRPPTAPPTGPAAPQPMVRCRHCGLHLPAGDAVRGRLGPYCSDEHRRLAEG</sequence>
<dbReference type="AlphaFoldDB" id="A0A554WNC5"/>
<dbReference type="EMBL" id="VJND01000009">
    <property type="protein sequence ID" value="TSE25081.1"/>
    <property type="molecule type" value="Genomic_DNA"/>
</dbReference>
<dbReference type="Proteomes" id="UP000320225">
    <property type="component" value="Unassembled WGS sequence"/>
</dbReference>
<keyword evidence="1" id="KW-0812">Transmembrane</keyword>
<gene>
    <name evidence="2" type="ORF">Tsedi_01651</name>
</gene>
<feature type="transmembrane region" description="Helical" evidence="1">
    <location>
        <begin position="6"/>
        <end position="21"/>
    </location>
</feature>
<organism evidence="2 3">
    <name type="scientific">Tepidimonas sediminis</name>
    <dbReference type="NCBI Taxonomy" id="2588941"/>
    <lineage>
        <taxon>Bacteria</taxon>
        <taxon>Pseudomonadati</taxon>
        <taxon>Pseudomonadota</taxon>
        <taxon>Betaproteobacteria</taxon>
        <taxon>Burkholderiales</taxon>
        <taxon>Tepidimonas</taxon>
    </lineage>
</organism>
<proteinExistence type="predicted"/>
<reference evidence="2 3" key="1">
    <citation type="submission" date="2019-07" db="EMBL/GenBank/DDBJ databases">
        <title>Tepidimonas sediminis YIM 72259 draft genome.</title>
        <authorList>
            <person name="Da Costa M.S."/>
            <person name="Froufe H.J.C."/>
            <person name="Egas C."/>
            <person name="Albuquerque L."/>
        </authorList>
    </citation>
    <scope>NUCLEOTIDE SEQUENCE [LARGE SCALE GENOMIC DNA]</scope>
    <source>
        <strain evidence="2 3">YIM 72259</strain>
    </source>
</reference>
<accession>A0A554WNC5</accession>
<protein>
    <recommendedName>
        <fullName evidence="4">MYND finger</fullName>
    </recommendedName>
</protein>
<keyword evidence="1" id="KW-1133">Transmembrane helix</keyword>